<dbReference type="InParanoid" id="A0A259U2H3"/>
<dbReference type="NCBIfam" id="TIGR04183">
    <property type="entry name" value="Por_Secre_tail"/>
    <property type="match status" value="1"/>
</dbReference>
<dbReference type="Proteomes" id="UP000216446">
    <property type="component" value="Unassembled WGS sequence"/>
</dbReference>
<keyword evidence="1" id="KW-0732">Signal</keyword>
<organism evidence="3 4">
    <name type="scientific">Rubricoccus marinus</name>
    <dbReference type="NCBI Taxonomy" id="716817"/>
    <lineage>
        <taxon>Bacteria</taxon>
        <taxon>Pseudomonadati</taxon>
        <taxon>Rhodothermota</taxon>
        <taxon>Rhodothermia</taxon>
        <taxon>Rhodothermales</taxon>
        <taxon>Rubricoccaceae</taxon>
        <taxon>Rubricoccus</taxon>
    </lineage>
</organism>
<keyword evidence="4" id="KW-1185">Reference proteome</keyword>
<dbReference type="OrthoDB" id="1521841at2"/>
<dbReference type="AlphaFoldDB" id="A0A259U2H3"/>
<proteinExistence type="predicted"/>
<dbReference type="RefSeq" id="WP_094550088.1">
    <property type="nucleotide sequence ID" value="NZ_MQWB01000001.1"/>
</dbReference>
<protein>
    <recommendedName>
        <fullName evidence="2">FlgD/Vpr Ig-like domain-containing protein</fullName>
    </recommendedName>
</protein>
<dbReference type="InterPro" id="IPR025965">
    <property type="entry name" value="FlgD/Vpr_Ig-like"/>
</dbReference>
<dbReference type="InterPro" id="IPR011044">
    <property type="entry name" value="Quino_amine_DH_bsu"/>
</dbReference>
<dbReference type="SUPFAM" id="SSF75011">
    <property type="entry name" value="3-carboxy-cis,cis-mucoante lactonizing enzyme"/>
    <property type="match status" value="1"/>
</dbReference>
<dbReference type="InterPro" id="IPR013211">
    <property type="entry name" value="LVIVD"/>
</dbReference>
<feature type="domain" description="FlgD/Vpr Ig-like" evidence="2">
    <location>
        <begin position="701"/>
        <end position="768"/>
    </location>
</feature>
<dbReference type="Gene3D" id="2.60.40.4070">
    <property type="match status" value="1"/>
</dbReference>
<accession>A0A259U2H3</accession>
<evidence type="ECO:0000313" key="3">
    <source>
        <dbReference type="EMBL" id="OZC04047.1"/>
    </source>
</evidence>
<dbReference type="Pfam" id="PF13860">
    <property type="entry name" value="FlgD_ig"/>
    <property type="match status" value="1"/>
</dbReference>
<evidence type="ECO:0000256" key="1">
    <source>
        <dbReference type="SAM" id="SignalP"/>
    </source>
</evidence>
<comment type="caution">
    <text evidence="3">The sequence shown here is derived from an EMBL/GenBank/DDBJ whole genome shotgun (WGS) entry which is preliminary data.</text>
</comment>
<dbReference type="InterPro" id="IPR026444">
    <property type="entry name" value="Secre_tail"/>
</dbReference>
<dbReference type="Pfam" id="PF08309">
    <property type="entry name" value="LVIVD"/>
    <property type="match status" value="3"/>
</dbReference>
<name>A0A259U2H3_9BACT</name>
<dbReference type="SUPFAM" id="SSF50969">
    <property type="entry name" value="YVTN repeat-like/Quinoprotein amine dehydrogenase"/>
    <property type="match status" value="1"/>
</dbReference>
<reference evidence="3 4" key="1">
    <citation type="submission" date="2016-11" db="EMBL/GenBank/DDBJ databases">
        <title>Study of marine rhodopsin-containing bacteria.</title>
        <authorList>
            <person name="Yoshizawa S."/>
            <person name="Kumagai Y."/>
            <person name="Kogure K."/>
        </authorList>
    </citation>
    <scope>NUCLEOTIDE SEQUENCE [LARGE SCALE GENOMIC DNA]</scope>
    <source>
        <strain evidence="3 4">SG-29</strain>
    </source>
</reference>
<feature type="chain" id="PRO_5012492080" description="FlgD/Vpr Ig-like domain-containing protein" evidence="1">
    <location>
        <begin position="29"/>
        <end position="779"/>
    </location>
</feature>
<dbReference type="EMBL" id="MQWB01000001">
    <property type="protein sequence ID" value="OZC04047.1"/>
    <property type="molecule type" value="Genomic_DNA"/>
</dbReference>
<gene>
    <name evidence="3" type="ORF">BSZ36_14270</name>
</gene>
<feature type="signal peptide" evidence="1">
    <location>
        <begin position="1"/>
        <end position="28"/>
    </location>
</feature>
<evidence type="ECO:0000313" key="4">
    <source>
        <dbReference type="Proteomes" id="UP000216446"/>
    </source>
</evidence>
<evidence type="ECO:0000259" key="2">
    <source>
        <dbReference type="Pfam" id="PF13860"/>
    </source>
</evidence>
<sequence length="779" mass="79781">MTMRHLVLAAFALLFASGGSLGLTGASAQPDAFFPPVPQLPANVNNVAPEGFGAGGGLEPLARWPYGYARSVAFTSSGVGVTMQGSVLQTLDLSTSGQVSVVGELVFPGVISDMATQGDMVYLMLTHFLNTETGLFIVDLSDPAAPVRRGSVTGLAATSVLVQDDYAYVGTYNTAEGPSLSLRVISVADADAPVQVGAVETPSFPEDIAIRGGYAYLALNDAGLGIVDVSAPEGPALGNTSVTAYVGAVGISDAGTLAVGQRNSAGRGLVKLYSLDNPDVPVELGTVTLSSRADPLDLLWSGNQILVAGLFGGVQFVNASDPAAPVYVRRRETSTAFSASGANRVAVQGNTFLVSDFYSGIHQGSVSGQNLRGFLQGGGLAQDLVVDDETDIIYSAQAGSGVMALERVVPVGGGPERLEPFMNRAHTSQWNYTTDVALQLNHLYAADGFAGIWAIDKTTMTTTANVLRNTPIRTVSVTEDGKFLLALDDAQTVYVLSLDNPASPVQIATITPPAGAADVGGTGPVVWVSDVNDTRLRLYDMSTPSAPQALSSLDLRGSRFRLARAGDRLYTNGAGGFITVVDVSDPAAASVKGAFDVAGSNQVPLAGLGDVLVVAGNGVYSYNVANVPSTPPFPRFTPTSSSQQIGDVVTGVEFVQPGVVALSVGHAGVSTFSAPLPTSGESPAALAGELSLSVSPNPSRGTMTVGVTLAAPEAVEVAVFDVLGRRVRTLATGLAGTSPEAIAWDGRSDAGAPLASGVYVVRAQSASGAVATARITIVR</sequence>